<dbReference type="InterPro" id="IPR011659">
    <property type="entry name" value="WD40"/>
</dbReference>
<organism evidence="5 6">
    <name type="scientific">Anaeromyxobacter oryzae</name>
    <dbReference type="NCBI Taxonomy" id="2918170"/>
    <lineage>
        <taxon>Bacteria</taxon>
        <taxon>Pseudomonadati</taxon>
        <taxon>Myxococcota</taxon>
        <taxon>Myxococcia</taxon>
        <taxon>Myxococcales</taxon>
        <taxon>Cystobacterineae</taxon>
        <taxon>Anaeromyxobacteraceae</taxon>
        <taxon>Anaeromyxobacter</taxon>
    </lineage>
</organism>
<keyword evidence="2" id="KW-0720">Serine protease</keyword>
<dbReference type="Proteomes" id="UP001162891">
    <property type="component" value="Chromosome"/>
</dbReference>
<gene>
    <name evidence="5" type="ORF">AMOR_23570</name>
</gene>
<evidence type="ECO:0000313" key="5">
    <source>
        <dbReference type="EMBL" id="BDG03361.1"/>
    </source>
</evidence>
<dbReference type="Pfam" id="PF07676">
    <property type="entry name" value="PD40"/>
    <property type="match status" value="3"/>
</dbReference>
<keyword evidence="2" id="KW-0645">Protease</keyword>
<evidence type="ECO:0000256" key="1">
    <source>
        <dbReference type="ARBA" id="ARBA00022801"/>
    </source>
</evidence>
<sequence length="631" mass="66043">MTTRPVASALVATALLLACAHAPGPSAAAPGATLEALSRAVRFPEVALAPDGGTIAFTSSRSGAVELWTVAASAGATPRQVTTAGERVTSPDVGPDGTMVFGSDHGGDERYDLFVVRPGAAPARASGTPAAELRPRLSPDGHRVAYVADRDRPFRTNLFVRDLEAGAPRALTRGEVPVLGPVWSRDGRLLAAVRTPDEEQHGELLLVDVDSGAVRVIPPPSEDGLLAPLAGLPDGRFLARATNGAGFLQLAIVDPRDGSTRLVGPGDWDVEWAAAADDGSVAWLRNVHGRSELAFAPGPDPFAAAPRVLLADGVVSAAAIAMDRAGRRIALVDEAPDRPARLAVIDPRSGALEVVVTPEAGGADLSRLPRAAMRTFRSFDGTSIDAWLWTPPAALLGSPPPCVVLAHGGPSGQVRGGFAPLPLALAEAGFVVVAPNFRGSTGYGRAFEDLNNKDWGGGDLGDLLAVVDALAASGTLDRARVGITGGSYGGYLTLRAITAAPDRFAAAVDLFGMPDLAVDYELTKDRFGLWYETEMGTPATEPDLFRARSPIHALDRVRAPLLVLQGANDTNVPRAESEEVVEKLRRRGAAVEYVLYPGEGHGFTHRANVLDAHRRTVAFFVRYLGGAKPAR</sequence>
<protein>
    <submittedName>
        <fullName evidence="5">Peptidase S9</fullName>
    </submittedName>
</protein>
<dbReference type="InterPro" id="IPR011042">
    <property type="entry name" value="6-blade_b-propeller_TolB-like"/>
</dbReference>
<dbReference type="Pfam" id="PF00326">
    <property type="entry name" value="Peptidase_S9"/>
    <property type="match status" value="1"/>
</dbReference>
<keyword evidence="6" id="KW-1185">Reference proteome</keyword>
<proteinExistence type="predicted"/>
<dbReference type="RefSeq" id="WP_248361305.1">
    <property type="nucleotide sequence ID" value="NZ_AP025591.1"/>
</dbReference>
<dbReference type="SUPFAM" id="SSF53474">
    <property type="entry name" value="alpha/beta-Hydrolases"/>
    <property type="match status" value="1"/>
</dbReference>
<dbReference type="Gene3D" id="2.120.10.30">
    <property type="entry name" value="TolB, C-terminal domain"/>
    <property type="match status" value="1"/>
</dbReference>
<feature type="chain" id="PRO_5046214590" evidence="3">
    <location>
        <begin position="29"/>
        <end position="631"/>
    </location>
</feature>
<dbReference type="SUPFAM" id="SSF82171">
    <property type="entry name" value="DPP6 N-terminal domain-like"/>
    <property type="match status" value="1"/>
</dbReference>
<dbReference type="PROSITE" id="PS51257">
    <property type="entry name" value="PROKAR_LIPOPROTEIN"/>
    <property type="match status" value="1"/>
</dbReference>
<feature type="domain" description="Peptidase S9 prolyl oligopeptidase catalytic" evidence="4">
    <location>
        <begin position="425"/>
        <end position="626"/>
    </location>
</feature>
<name>A0ABM7WV48_9BACT</name>
<dbReference type="PANTHER" id="PTHR42776:SF27">
    <property type="entry name" value="DIPEPTIDYL PEPTIDASE FAMILY MEMBER 6"/>
    <property type="match status" value="1"/>
</dbReference>
<evidence type="ECO:0000256" key="2">
    <source>
        <dbReference type="ARBA" id="ARBA00022825"/>
    </source>
</evidence>
<accession>A0ABM7WV48</accession>
<evidence type="ECO:0000313" key="6">
    <source>
        <dbReference type="Proteomes" id="UP001162891"/>
    </source>
</evidence>
<keyword evidence="1" id="KW-0378">Hydrolase</keyword>
<dbReference type="Gene3D" id="2.130.10.10">
    <property type="entry name" value="YVTN repeat-like/Quinoprotein amine dehydrogenase"/>
    <property type="match status" value="1"/>
</dbReference>
<feature type="signal peptide" evidence="3">
    <location>
        <begin position="1"/>
        <end position="28"/>
    </location>
</feature>
<dbReference type="InterPro" id="IPR015943">
    <property type="entry name" value="WD40/YVTN_repeat-like_dom_sf"/>
</dbReference>
<dbReference type="InterPro" id="IPR001375">
    <property type="entry name" value="Peptidase_S9_cat"/>
</dbReference>
<dbReference type="PANTHER" id="PTHR42776">
    <property type="entry name" value="SERINE PEPTIDASE S9 FAMILY MEMBER"/>
    <property type="match status" value="1"/>
</dbReference>
<keyword evidence="3" id="KW-0732">Signal</keyword>
<dbReference type="InterPro" id="IPR029058">
    <property type="entry name" value="AB_hydrolase_fold"/>
</dbReference>
<dbReference type="EMBL" id="AP025591">
    <property type="protein sequence ID" value="BDG03361.1"/>
    <property type="molecule type" value="Genomic_DNA"/>
</dbReference>
<evidence type="ECO:0000259" key="4">
    <source>
        <dbReference type="Pfam" id="PF00326"/>
    </source>
</evidence>
<dbReference type="Gene3D" id="3.40.50.1820">
    <property type="entry name" value="alpha/beta hydrolase"/>
    <property type="match status" value="1"/>
</dbReference>
<reference evidence="6" key="1">
    <citation type="journal article" date="2022" name="Int. J. Syst. Evol. Microbiol.">
        <title>Anaeromyxobacter oryzae sp. nov., Anaeromyxobacter diazotrophicus sp. nov. and Anaeromyxobacter paludicola sp. nov., isolated from paddy soils.</title>
        <authorList>
            <person name="Itoh H."/>
            <person name="Xu Z."/>
            <person name="Mise K."/>
            <person name="Masuda Y."/>
            <person name="Ushijima N."/>
            <person name="Hayakawa C."/>
            <person name="Shiratori Y."/>
            <person name="Senoo K."/>
        </authorList>
    </citation>
    <scope>NUCLEOTIDE SEQUENCE [LARGE SCALE GENOMIC DNA]</scope>
    <source>
        <strain evidence="6">Red232</strain>
    </source>
</reference>
<evidence type="ECO:0000256" key="3">
    <source>
        <dbReference type="SAM" id="SignalP"/>
    </source>
</evidence>